<dbReference type="EMBL" id="JACOPL010000027">
    <property type="protein sequence ID" value="MBC5726751.1"/>
    <property type="molecule type" value="Genomic_DNA"/>
</dbReference>
<keyword evidence="2" id="KW-1003">Cell membrane</keyword>
<dbReference type="RefSeq" id="WP_186950442.1">
    <property type="nucleotide sequence ID" value="NZ_JACOPL010000027.1"/>
</dbReference>
<gene>
    <name evidence="7" type="ORF">H8S45_14975</name>
</gene>
<feature type="transmembrane region" description="Helical" evidence="6">
    <location>
        <begin position="84"/>
        <end position="111"/>
    </location>
</feature>
<reference evidence="7" key="1">
    <citation type="submission" date="2020-08" db="EMBL/GenBank/DDBJ databases">
        <title>Genome public.</title>
        <authorList>
            <person name="Liu C."/>
            <person name="Sun Q."/>
        </authorList>
    </citation>
    <scope>NUCLEOTIDE SEQUENCE</scope>
    <source>
        <strain evidence="7">NSJ-28</strain>
    </source>
</reference>
<evidence type="ECO:0000256" key="2">
    <source>
        <dbReference type="ARBA" id="ARBA00022475"/>
    </source>
</evidence>
<evidence type="ECO:0000256" key="6">
    <source>
        <dbReference type="SAM" id="Phobius"/>
    </source>
</evidence>
<dbReference type="GO" id="GO:0005886">
    <property type="term" value="C:plasma membrane"/>
    <property type="evidence" value="ECO:0007669"/>
    <property type="project" value="UniProtKB-SubCell"/>
</dbReference>
<dbReference type="PANTHER" id="PTHR43823">
    <property type="entry name" value="SPORULATION PROTEIN YKVU"/>
    <property type="match status" value="1"/>
</dbReference>
<comment type="caution">
    <text evidence="7">The sequence shown here is derived from an EMBL/GenBank/DDBJ whole genome shotgun (WGS) entry which is preliminary data.</text>
</comment>
<feature type="transmembrane region" description="Helical" evidence="6">
    <location>
        <begin position="39"/>
        <end position="63"/>
    </location>
</feature>
<evidence type="ECO:0000313" key="7">
    <source>
        <dbReference type="EMBL" id="MBC5726751.1"/>
    </source>
</evidence>
<dbReference type="Proteomes" id="UP000606499">
    <property type="component" value="Unassembled WGS sequence"/>
</dbReference>
<evidence type="ECO:0000256" key="3">
    <source>
        <dbReference type="ARBA" id="ARBA00022692"/>
    </source>
</evidence>
<keyword evidence="4 6" id="KW-1133">Transmembrane helix</keyword>
<evidence type="ECO:0000256" key="1">
    <source>
        <dbReference type="ARBA" id="ARBA00004651"/>
    </source>
</evidence>
<dbReference type="InterPro" id="IPR051327">
    <property type="entry name" value="MATE_MepA_subfamily"/>
</dbReference>
<keyword evidence="8" id="KW-1185">Reference proteome</keyword>
<evidence type="ECO:0000313" key="8">
    <source>
        <dbReference type="Proteomes" id="UP000606499"/>
    </source>
</evidence>
<dbReference type="AlphaFoldDB" id="A0A923RXW1"/>
<evidence type="ECO:0000256" key="5">
    <source>
        <dbReference type="ARBA" id="ARBA00023136"/>
    </source>
</evidence>
<protein>
    <recommendedName>
        <fullName evidence="9">MATE family efflux transporter</fullName>
    </recommendedName>
</protein>
<proteinExistence type="predicted"/>
<sequence length="122" mass="13479">MNNWRMFFQFVFPSVIAFALSRIYTIVDGFFVGRSLGDMGLAAINLGFSISAFMQAVGTGIGLSDTIRFTILRGQKKQGKVKECFTSTAFLLGLASVALMALMLVFLMPLLCLLGRKANFYR</sequence>
<evidence type="ECO:0000256" key="4">
    <source>
        <dbReference type="ARBA" id="ARBA00022989"/>
    </source>
</evidence>
<keyword evidence="3 6" id="KW-0812">Transmembrane</keyword>
<evidence type="ECO:0008006" key="9">
    <source>
        <dbReference type="Google" id="ProtNLM"/>
    </source>
</evidence>
<dbReference type="InterPro" id="IPR002528">
    <property type="entry name" value="MATE_fam"/>
</dbReference>
<name>A0A923RXW1_9FIRM</name>
<dbReference type="PANTHER" id="PTHR43823:SF3">
    <property type="entry name" value="MULTIDRUG EXPORT PROTEIN MEPA"/>
    <property type="match status" value="1"/>
</dbReference>
<organism evidence="7 8">
    <name type="scientific">Agathobaculum faecis</name>
    <dbReference type="NCBI Taxonomy" id="2763013"/>
    <lineage>
        <taxon>Bacteria</taxon>
        <taxon>Bacillati</taxon>
        <taxon>Bacillota</taxon>
        <taxon>Clostridia</taxon>
        <taxon>Eubacteriales</taxon>
        <taxon>Butyricicoccaceae</taxon>
        <taxon>Agathobaculum</taxon>
    </lineage>
</organism>
<keyword evidence="5 6" id="KW-0472">Membrane</keyword>
<accession>A0A923RXW1</accession>
<feature type="transmembrane region" description="Helical" evidence="6">
    <location>
        <begin position="7"/>
        <end position="27"/>
    </location>
</feature>
<dbReference type="Pfam" id="PF01554">
    <property type="entry name" value="MatE"/>
    <property type="match status" value="1"/>
</dbReference>
<dbReference type="GO" id="GO:0042910">
    <property type="term" value="F:xenobiotic transmembrane transporter activity"/>
    <property type="evidence" value="ECO:0007669"/>
    <property type="project" value="InterPro"/>
</dbReference>
<comment type="subcellular location">
    <subcellularLocation>
        <location evidence="1">Cell membrane</location>
        <topology evidence="1">Multi-pass membrane protein</topology>
    </subcellularLocation>
</comment>
<dbReference type="GO" id="GO:0015297">
    <property type="term" value="F:antiporter activity"/>
    <property type="evidence" value="ECO:0007669"/>
    <property type="project" value="InterPro"/>
</dbReference>